<evidence type="ECO:0000256" key="10">
    <source>
        <dbReference type="ARBA" id="ARBA00023136"/>
    </source>
</evidence>
<evidence type="ECO:0000256" key="13">
    <source>
        <dbReference type="SAM" id="Phobius"/>
    </source>
</evidence>
<keyword evidence="10 13" id="KW-0472">Membrane</keyword>
<dbReference type="FunFam" id="1.10.287.130:FF:000038">
    <property type="entry name" value="Sensory transduction histidine kinase"/>
    <property type="match status" value="1"/>
</dbReference>
<comment type="catalytic activity">
    <reaction evidence="1">
        <text>ATP + protein L-histidine = ADP + protein N-phospho-L-histidine.</text>
        <dbReference type="EC" id="2.7.13.3"/>
    </reaction>
</comment>
<dbReference type="GO" id="GO:0005524">
    <property type="term" value="F:ATP binding"/>
    <property type="evidence" value="ECO:0007669"/>
    <property type="project" value="UniProtKB-KW"/>
</dbReference>
<dbReference type="EMBL" id="AP018712">
    <property type="protein sequence ID" value="BBE30144.1"/>
    <property type="molecule type" value="Genomic_DNA"/>
</dbReference>
<dbReference type="KEGG" id="ocy:OSSY52_02850"/>
<dbReference type="PROSITE" id="PS50112">
    <property type="entry name" value="PAS"/>
    <property type="match status" value="1"/>
</dbReference>
<dbReference type="FunFam" id="3.30.565.10:FF:000010">
    <property type="entry name" value="Sensor histidine kinase RcsC"/>
    <property type="match status" value="1"/>
</dbReference>
<name>A0A7G1G542_9BACT</name>
<gene>
    <name evidence="16" type="ORF">OSSY52_02850</name>
</gene>
<dbReference type="InterPro" id="IPR003594">
    <property type="entry name" value="HATPase_dom"/>
</dbReference>
<dbReference type="Gene3D" id="3.30.450.20">
    <property type="entry name" value="PAS domain"/>
    <property type="match status" value="2"/>
</dbReference>
<dbReference type="Pfam" id="PF00512">
    <property type="entry name" value="HisKA"/>
    <property type="match status" value="1"/>
</dbReference>
<feature type="transmembrane region" description="Helical" evidence="13">
    <location>
        <begin position="6"/>
        <end position="24"/>
    </location>
</feature>
<feature type="domain" description="Histidine kinase" evidence="14">
    <location>
        <begin position="495"/>
        <end position="714"/>
    </location>
</feature>
<evidence type="ECO:0000256" key="2">
    <source>
        <dbReference type="ARBA" id="ARBA00004370"/>
    </source>
</evidence>
<evidence type="ECO:0000256" key="12">
    <source>
        <dbReference type="SAM" id="Coils"/>
    </source>
</evidence>
<accession>A0A7G1G542</accession>
<evidence type="ECO:0000256" key="3">
    <source>
        <dbReference type="ARBA" id="ARBA00012438"/>
    </source>
</evidence>
<dbReference type="PANTHER" id="PTHR43047:SF72">
    <property type="entry name" value="OSMOSENSING HISTIDINE PROTEIN KINASE SLN1"/>
    <property type="match status" value="1"/>
</dbReference>
<sequence>MFVFSYISLISFFTVTITGFLVYLRNSKNILNILFAIACFFESIWNITEFIMRSTNNYYTAQSMLKVVSFWPFIIALSLHFSLVYSGRIIFKEKKFIYIFTYISAFIFSIYGIFNESIIINPIKYSWGWRYIFKEFNVFNVIMILWALILIFFISYLSIETFKIQKKTKYEKHSKYILLGLNLPLIIGVITDFLFPAFNIKSPELFSLFMIIGNCFILYGMLKYNIFYFSYEKTSSEILESFTDFLIITDNDNIIQRVNNKLIKETGFKRKDIIYTNIKNIFFEKANAKFDNNYKIIAEKFLLKTSTNKKIPILMSVSDLYNENKEKTGYIYYARSLKDLSNIKNELKKSEKRYKTLFKTANDGILILKENKIIDFNDKILTLFKTTSKKIYGKTPMEFSPEKQPDGKNSIEKGAYYITKALNEGSCYFEWVHKDTNGREFYCEISLNKLTLNDQNYIQALIRDINERKIIEKKLLKAKKDAENASKAKSMFIANMSHEFRTPMNAILGISSILLENKNKNLSKKDLEFIEIIRESGNHLLSMINDILDISKLEAGKMERVESLFYLNTLLLKIEKITKGLLNGKKISFNIITEKNIPQYITSDMKKIERILINLIGNAVKFTEKGVIILRLYKKEKKLFFEVSDTGIGIKEENLKLLFKRFNQIDNSFSKKYSGTGLGLYLCKSMVNYLNGEITIKSTYGSGTTVIFYIPLKDNK</sequence>
<dbReference type="GO" id="GO:0000155">
    <property type="term" value="F:phosphorelay sensor kinase activity"/>
    <property type="evidence" value="ECO:0007669"/>
    <property type="project" value="InterPro"/>
</dbReference>
<evidence type="ECO:0000259" key="14">
    <source>
        <dbReference type="PROSITE" id="PS50109"/>
    </source>
</evidence>
<dbReference type="CDD" id="cd16922">
    <property type="entry name" value="HATPase_EvgS-ArcB-TorS-like"/>
    <property type="match status" value="1"/>
</dbReference>
<dbReference type="PROSITE" id="PS50109">
    <property type="entry name" value="HIS_KIN"/>
    <property type="match status" value="1"/>
</dbReference>
<feature type="transmembrane region" description="Helical" evidence="13">
    <location>
        <begin position="177"/>
        <end position="199"/>
    </location>
</feature>
<dbReference type="SMART" id="SM00388">
    <property type="entry name" value="HisKA"/>
    <property type="match status" value="1"/>
</dbReference>
<dbReference type="Pfam" id="PF02518">
    <property type="entry name" value="HATPase_c"/>
    <property type="match status" value="1"/>
</dbReference>
<dbReference type="Pfam" id="PF13426">
    <property type="entry name" value="PAS_9"/>
    <property type="match status" value="2"/>
</dbReference>
<keyword evidence="13" id="KW-0812">Transmembrane</keyword>
<reference evidence="16 17" key="1">
    <citation type="submission" date="2018-06" db="EMBL/GenBank/DDBJ databases">
        <title>Genome sequencing of Oceanotoga sp. sy52.</title>
        <authorList>
            <person name="Mori K."/>
        </authorList>
    </citation>
    <scope>NUCLEOTIDE SEQUENCE [LARGE SCALE GENOMIC DNA]</scope>
    <source>
        <strain evidence="17">sy52</strain>
    </source>
</reference>
<dbReference type="InterPro" id="IPR003661">
    <property type="entry name" value="HisK_dim/P_dom"/>
</dbReference>
<feature type="transmembrane region" description="Helical" evidence="13">
    <location>
        <begin position="68"/>
        <end position="85"/>
    </location>
</feature>
<feature type="domain" description="PAS" evidence="15">
    <location>
        <begin position="231"/>
        <end position="274"/>
    </location>
</feature>
<keyword evidence="8" id="KW-0067">ATP-binding</keyword>
<dbReference type="InterPro" id="IPR004358">
    <property type="entry name" value="Sig_transdc_His_kin-like_C"/>
</dbReference>
<evidence type="ECO:0000256" key="6">
    <source>
        <dbReference type="ARBA" id="ARBA00022741"/>
    </source>
</evidence>
<keyword evidence="11" id="KW-0131">Cell cycle</keyword>
<proteinExistence type="predicted"/>
<feature type="coiled-coil region" evidence="12">
    <location>
        <begin position="333"/>
        <end position="360"/>
    </location>
</feature>
<keyword evidence="7" id="KW-0418">Kinase</keyword>
<dbReference type="InterPro" id="IPR000014">
    <property type="entry name" value="PAS"/>
</dbReference>
<comment type="subcellular location">
    <subcellularLocation>
        <location evidence="2">Membrane</location>
    </subcellularLocation>
</comment>
<dbReference type="InterPro" id="IPR036890">
    <property type="entry name" value="HATPase_C_sf"/>
</dbReference>
<feature type="transmembrane region" description="Helical" evidence="13">
    <location>
        <begin position="97"/>
        <end position="118"/>
    </location>
</feature>
<dbReference type="InterPro" id="IPR005467">
    <property type="entry name" value="His_kinase_dom"/>
</dbReference>
<keyword evidence="13" id="KW-1133">Transmembrane helix</keyword>
<dbReference type="SMART" id="SM00091">
    <property type="entry name" value="PAS"/>
    <property type="match status" value="2"/>
</dbReference>
<dbReference type="CDD" id="cd00082">
    <property type="entry name" value="HisKA"/>
    <property type="match status" value="1"/>
</dbReference>
<dbReference type="InParanoid" id="A0A7G1G542"/>
<feature type="transmembrane region" description="Helical" evidence="13">
    <location>
        <begin position="138"/>
        <end position="157"/>
    </location>
</feature>
<feature type="transmembrane region" description="Helical" evidence="13">
    <location>
        <begin position="205"/>
        <end position="222"/>
    </location>
</feature>
<dbReference type="InterPro" id="IPR035965">
    <property type="entry name" value="PAS-like_dom_sf"/>
</dbReference>
<dbReference type="SMART" id="SM00387">
    <property type="entry name" value="HATPase_c"/>
    <property type="match status" value="1"/>
</dbReference>
<dbReference type="AlphaFoldDB" id="A0A7G1G542"/>
<dbReference type="SUPFAM" id="SSF55785">
    <property type="entry name" value="PYP-like sensor domain (PAS domain)"/>
    <property type="match status" value="2"/>
</dbReference>
<keyword evidence="6" id="KW-0547">Nucleotide-binding</keyword>
<dbReference type="GO" id="GO:0009927">
    <property type="term" value="F:histidine phosphotransfer kinase activity"/>
    <property type="evidence" value="ECO:0007669"/>
    <property type="project" value="TreeGrafter"/>
</dbReference>
<evidence type="ECO:0000259" key="15">
    <source>
        <dbReference type="PROSITE" id="PS50112"/>
    </source>
</evidence>
<keyword evidence="5" id="KW-0808">Transferase</keyword>
<keyword evidence="9" id="KW-0902">Two-component regulatory system</keyword>
<dbReference type="EC" id="2.7.13.3" evidence="3"/>
<dbReference type="Gene3D" id="1.10.287.130">
    <property type="match status" value="1"/>
</dbReference>
<keyword evidence="4" id="KW-0597">Phosphoprotein</keyword>
<dbReference type="SUPFAM" id="SSF47384">
    <property type="entry name" value="Homodimeric domain of signal transducing histidine kinase"/>
    <property type="match status" value="1"/>
</dbReference>
<keyword evidence="12" id="KW-0175">Coiled coil</keyword>
<evidence type="ECO:0000313" key="16">
    <source>
        <dbReference type="EMBL" id="BBE30144.1"/>
    </source>
</evidence>
<evidence type="ECO:0000256" key="7">
    <source>
        <dbReference type="ARBA" id="ARBA00022777"/>
    </source>
</evidence>
<evidence type="ECO:0000256" key="5">
    <source>
        <dbReference type="ARBA" id="ARBA00022679"/>
    </source>
</evidence>
<dbReference type="PANTHER" id="PTHR43047">
    <property type="entry name" value="TWO-COMPONENT HISTIDINE PROTEIN KINASE"/>
    <property type="match status" value="1"/>
</dbReference>
<evidence type="ECO:0000256" key="9">
    <source>
        <dbReference type="ARBA" id="ARBA00023012"/>
    </source>
</evidence>
<dbReference type="GO" id="GO:0005886">
    <property type="term" value="C:plasma membrane"/>
    <property type="evidence" value="ECO:0007669"/>
    <property type="project" value="TreeGrafter"/>
</dbReference>
<dbReference type="Gene3D" id="3.30.565.10">
    <property type="entry name" value="Histidine kinase-like ATPase, C-terminal domain"/>
    <property type="match status" value="1"/>
</dbReference>
<evidence type="ECO:0000256" key="4">
    <source>
        <dbReference type="ARBA" id="ARBA00022553"/>
    </source>
</evidence>
<dbReference type="RefSeq" id="WP_190615272.1">
    <property type="nucleotide sequence ID" value="NZ_AP018712.1"/>
</dbReference>
<protein>
    <recommendedName>
        <fullName evidence="3">histidine kinase</fullName>
        <ecNumber evidence="3">2.7.13.3</ecNumber>
    </recommendedName>
</protein>
<evidence type="ECO:0000256" key="1">
    <source>
        <dbReference type="ARBA" id="ARBA00000085"/>
    </source>
</evidence>
<dbReference type="NCBIfam" id="TIGR00229">
    <property type="entry name" value="sensory_box"/>
    <property type="match status" value="2"/>
</dbReference>
<evidence type="ECO:0000256" key="11">
    <source>
        <dbReference type="ARBA" id="ARBA00023306"/>
    </source>
</evidence>
<dbReference type="InterPro" id="IPR036097">
    <property type="entry name" value="HisK_dim/P_sf"/>
</dbReference>
<feature type="transmembrane region" description="Helical" evidence="13">
    <location>
        <begin position="31"/>
        <end position="48"/>
    </location>
</feature>
<dbReference type="Proteomes" id="UP000516361">
    <property type="component" value="Chromosome"/>
</dbReference>
<dbReference type="SUPFAM" id="SSF55874">
    <property type="entry name" value="ATPase domain of HSP90 chaperone/DNA topoisomerase II/histidine kinase"/>
    <property type="match status" value="1"/>
</dbReference>
<dbReference type="PRINTS" id="PR00344">
    <property type="entry name" value="BCTRLSENSOR"/>
</dbReference>
<evidence type="ECO:0000256" key="8">
    <source>
        <dbReference type="ARBA" id="ARBA00022840"/>
    </source>
</evidence>
<organism evidence="16 17">
    <name type="scientific">Tepiditoga spiralis</name>
    <dbReference type="NCBI Taxonomy" id="2108365"/>
    <lineage>
        <taxon>Bacteria</taxon>
        <taxon>Thermotogati</taxon>
        <taxon>Thermotogota</taxon>
        <taxon>Thermotogae</taxon>
        <taxon>Petrotogales</taxon>
        <taxon>Petrotogaceae</taxon>
        <taxon>Tepiditoga</taxon>
    </lineage>
</organism>
<keyword evidence="17" id="KW-1185">Reference proteome</keyword>
<evidence type="ECO:0000313" key="17">
    <source>
        <dbReference type="Proteomes" id="UP000516361"/>
    </source>
</evidence>